<dbReference type="CDD" id="cd07302">
    <property type="entry name" value="CHD"/>
    <property type="match status" value="1"/>
</dbReference>
<dbReference type="Gene3D" id="3.30.70.1230">
    <property type="entry name" value="Nucleotide cyclase"/>
    <property type="match status" value="1"/>
</dbReference>
<dbReference type="Gene3D" id="1.25.40.10">
    <property type="entry name" value="Tetratricopeptide repeat domain"/>
    <property type="match status" value="1"/>
</dbReference>
<feature type="domain" description="Guanylate cyclase" evidence="2">
    <location>
        <begin position="11"/>
        <end position="123"/>
    </location>
</feature>
<dbReference type="RefSeq" id="WP_093031862.1">
    <property type="nucleotide sequence ID" value="NZ_FMZV01000008.1"/>
</dbReference>
<dbReference type="SUPFAM" id="SSF55073">
    <property type="entry name" value="Nucleotide cyclase"/>
    <property type="match status" value="1"/>
</dbReference>
<dbReference type="OrthoDB" id="54411at2"/>
<accession>A0A1G6VGG2</accession>
<dbReference type="SUPFAM" id="SSF52964">
    <property type="entry name" value="TolB, N-terminal domain"/>
    <property type="match status" value="1"/>
</dbReference>
<evidence type="ECO:0000313" key="4">
    <source>
        <dbReference type="Proteomes" id="UP000199628"/>
    </source>
</evidence>
<dbReference type="InterPro" id="IPR019734">
    <property type="entry name" value="TPR_rpt"/>
</dbReference>
<name>A0A1G6VGG2_9RHOB</name>
<keyword evidence="1" id="KW-0802">TPR repeat</keyword>
<dbReference type="InterPro" id="IPR050697">
    <property type="entry name" value="Adenylyl/Guanylyl_Cyclase_3/4"/>
</dbReference>
<dbReference type="PROSITE" id="PS50005">
    <property type="entry name" value="TPR"/>
    <property type="match status" value="1"/>
</dbReference>
<proteinExistence type="predicted"/>
<dbReference type="InterPro" id="IPR029787">
    <property type="entry name" value="Nucleotide_cyclase"/>
</dbReference>
<evidence type="ECO:0000256" key="1">
    <source>
        <dbReference type="PROSITE-ProRule" id="PRU00339"/>
    </source>
</evidence>
<dbReference type="PROSITE" id="PS50125">
    <property type="entry name" value="GUANYLATE_CYCLASE_2"/>
    <property type="match status" value="1"/>
</dbReference>
<dbReference type="Proteomes" id="UP000199628">
    <property type="component" value="Unassembled WGS sequence"/>
</dbReference>
<dbReference type="EMBL" id="FMZV01000008">
    <property type="protein sequence ID" value="SDD51926.1"/>
    <property type="molecule type" value="Genomic_DNA"/>
</dbReference>
<dbReference type="GO" id="GO:0004016">
    <property type="term" value="F:adenylate cyclase activity"/>
    <property type="evidence" value="ECO:0007669"/>
    <property type="project" value="UniProtKB-ARBA"/>
</dbReference>
<evidence type="ECO:0000313" key="3">
    <source>
        <dbReference type="EMBL" id="SDD51926.1"/>
    </source>
</evidence>
<protein>
    <submittedName>
        <fullName evidence="3">TolB amino-terminal domain-containing protein</fullName>
    </submittedName>
</protein>
<dbReference type="InterPro" id="IPR011990">
    <property type="entry name" value="TPR-like_helical_dom_sf"/>
</dbReference>
<organism evidence="3 4">
    <name type="scientific">Ruegeria marina</name>
    <dbReference type="NCBI Taxonomy" id="639004"/>
    <lineage>
        <taxon>Bacteria</taxon>
        <taxon>Pseudomonadati</taxon>
        <taxon>Pseudomonadota</taxon>
        <taxon>Alphaproteobacteria</taxon>
        <taxon>Rhodobacterales</taxon>
        <taxon>Roseobacteraceae</taxon>
        <taxon>Ruegeria</taxon>
    </lineage>
</organism>
<feature type="repeat" description="TPR" evidence="1">
    <location>
        <begin position="415"/>
        <end position="448"/>
    </location>
</feature>
<dbReference type="PANTHER" id="PTHR43081">
    <property type="entry name" value="ADENYLATE CYCLASE, TERMINAL-DIFFERENTIATION SPECIFIC-RELATED"/>
    <property type="match status" value="1"/>
</dbReference>
<dbReference type="SMART" id="SM00044">
    <property type="entry name" value="CYCc"/>
    <property type="match status" value="1"/>
</dbReference>
<sequence length="584" mass="63053">MSSGSERRLAAIVAADVVGFSRMMVQDEASTIGAMRAVERDILEPVVAARGGRIVKTMGDGFLIEFASAVAAVEAAAIVQGRLASAASDGPRVEMRIGIHVGDIVFDADDIFGEGVNIAARIEPLARPGGVSISDDTYRQVRGRGALQWQDGGTHEVKNIAQPIRIWHLQAPGAEHAPEQVADIPLPLPDKPSIAVLPFDNMSGDPEQEHFADGMTEDLITDLSKISGLFVVARNSTFVFKRKSVDIPSVARKLGVRHVLEGSIRKRGDKVRINVQLIDGQTGGHLWAERFDGPLAEVFELQDDVCAMVVEALKVRLSGDEAFRVAEIHTRNIEAYEVFVQAKATPYPPIPERINAARQLFEKVVELDPDFAGGHAGIAWMIGFAALTGHGDARAMGERAEELARRAIEVDENFGLSHMVLGLARLVQRDYEGALAATDRALALLPNDADAHLFSGIANAFTGHVDAGLVSVAQAFRLNAHFINAPYLNISAFFQFIKGDYAGAVATHERNIARGGPVGPPALAWSASAYQLLDDAGGQKRMLDMLAERWPAFRLEGWNLIGLMKNPAERDRLLGLMIEAGVPV</sequence>
<dbReference type="GO" id="GO:0035556">
    <property type="term" value="P:intracellular signal transduction"/>
    <property type="evidence" value="ECO:0007669"/>
    <property type="project" value="InterPro"/>
</dbReference>
<dbReference type="SUPFAM" id="SSF48452">
    <property type="entry name" value="TPR-like"/>
    <property type="match status" value="1"/>
</dbReference>
<dbReference type="PANTHER" id="PTHR43081:SF19">
    <property type="entry name" value="PH-SENSITIVE ADENYLATE CYCLASE RV1264"/>
    <property type="match status" value="1"/>
</dbReference>
<dbReference type="GO" id="GO:0006171">
    <property type="term" value="P:cAMP biosynthetic process"/>
    <property type="evidence" value="ECO:0007669"/>
    <property type="project" value="TreeGrafter"/>
</dbReference>
<dbReference type="AlphaFoldDB" id="A0A1G6VGG2"/>
<dbReference type="STRING" id="639004.SAMN04488239_10835"/>
<evidence type="ECO:0000259" key="2">
    <source>
        <dbReference type="PROSITE" id="PS50125"/>
    </source>
</evidence>
<dbReference type="InterPro" id="IPR001054">
    <property type="entry name" value="A/G_cyclase"/>
</dbReference>
<keyword evidence="4" id="KW-1185">Reference proteome</keyword>
<dbReference type="Pfam" id="PF00211">
    <property type="entry name" value="Guanylate_cyc"/>
    <property type="match status" value="1"/>
</dbReference>
<dbReference type="Gene3D" id="3.40.50.10070">
    <property type="entry name" value="TolB, N-terminal domain"/>
    <property type="match status" value="1"/>
</dbReference>
<gene>
    <name evidence="3" type="ORF">SAMN04488239_10835</name>
</gene>
<reference evidence="4" key="1">
    <citation type="submission" date="2016-10" db="EMBL/GenBank/DDBJ databases">
        <authorList>
            <person name="Varghese N."/>
            <person name="Submissions S."/>
        </authorList>
    </citation>
    <scope>NUCLEOTIDE SEQUENCE [LARGE SCALE GENOMIC DNA]</scope>
    <source>
        <strain evidence="4">CGMCC 1.9108</strain>
    </source>
</reference>